<dbReference type="InterPro" id="IPR036291">
    <property type="entry name" value="NAD(P)-bd_dom_sf"/>
</dbReference>
<evidence type="ECO:0000313" key="1">
    <source>
        <dbReference type="EMBL" id="MCR6506550.1"/>
    </source>
</evidence>
<gene>
    <name evidence="1" type="ORF">M1B79_18315</name>
</gene>
<dbReference type="SUPFAM" id="SSF51735">
    <property type="entry name" value="NAD(P)-binding Rossmann-fold domains"/>
    <property type="match status" value="1"/>
</dbReference>
<dbReference type="EMBL" id="JAMZED010000182">
    <property type="protein sequence ID" value="MCR6506550.1"/>
    <property type="molecule type" value="Genomic_DNA"/>
</dbReference>
<feature type="non-terminal residue" evidence="1">
    <location>
        <position position="108"/>
    </location>
</feature>
<organism evidence="1 2">
    <name type="scientific">Bacteroides muris</name>
    <name type="common">ex Fokt et al. 2023</name>
    <dbReference type="NCBI Taxonomy" id="2937417"/>
    <lineage>
        <taxon>Bacteria</taxon>
        <taxon>Pseudomonadati</taxon>
        <taxon>Bacteroidota</taxon>
        <taxon>Bacteroidia</taxon>
        <taxon>Bacteroidales</taxon>
        <taxon>Bacteroidaceae</taxon>
        <taxon>Bacteroides</taxon>
    </lineage>
</organism>
<evidence type="ECO:0000313" key="2">
    <source>
        <dbReference type="Proteomes" id="UP001143192"/>
    </source>
</evidence>
<keyword evidence="2" id="KW-1185">Reference proteome</keyword>
<accession>A0A9X2SUV8</accession>
<dbReference type="AlphaFoldDB" id="A0A9X2SUV8"/>
<name>A0A9X2SUV8_9BACE</name>
<dbReference type="Proteomes" id="UP001143192">
    <property type="component" value="Unassembled WGS sequence"/>
</dbReference>
<dbReference type="Gene3D" id="3.40.50.720">
    <property type="entry name" value="NAD(P)-binding Rossmann-like Domain"/>
    <property type="match status" value="1"/>
</dbReference>
<feature type="non-terminal residue" evidence="1">
    <location>
        <position position="1"/>
    </location>
</feature>
<proteinExistence type="predicted"/>
<protein>
    <submittedName>
        <fullName evidence="1">Nucleoside-diphosphate-sugar epimerase</fullName>
    </submittedName>
</protein>
<comment type="caution">
    <text evidence="1">The sequence shown here is derived from an EMBL/GenBank/DDBJ whole genome shotgun (WGS) entry which is preliminary data.</text>
</comment>
<reference evidence="1" key="2">
    <citation type="submission" date="2022-04" db="EMBL/GenBank/DDBJ databases">
        <authorList>
            <person name="Fokt H."/>
            <person name="Baines J."/>
        </authorList>
    </citation>
    <scope>NUCLEOTIDE SEQUENCE</scope>
    <source>
        <strain evidence="1">KH365_2</strain>
    </source>
</reference>
<reference evidence="1" key="1">
    <citation type="journal article" date="2022" name="Arch. Microbiol.">
        <title>Bacteroides muris sp. nov. isolated from the cecum of wild-derived house mice.</title>
        <authorList>
            <person name="Fokt H."/>
            <person name="Unni R."/>
            <person name="Repnik U."/>
            <person name="Schmitz R.A."/>
            <person name="Bramkamp M."/>
            <person name="Baines J.F."/>
            <person name="Unterweger D."/>
        </authorList>
    </citation>
    <scope>NUCLEOTIDE SEQUENCE</scope>
    <source>
        <strain evidence="1">KH365_2</strain>
    </source>
</reference>
<sequence length="108" mass="12293">IPWPLGAFDNRRSFTSIDNLCYVVEGLLTREVASGIYHMGDDEALSTNELIALMCRALGRRPHIWKMNRGVMEFCARFGTLLHLPLNEERLRKLTENYVVSNAKIKGA</sequence>